<dbReference type="EMBL" id="CP000510">
    <property type="protein sequence ID" value="ABM03800.1"/>
    <property type="molecule type" value="Genomic_DNA"/>
</dbReference>
<evidence type="ECO:0008006" key="4">
    <source>
        <dbReference type="Google" id="ProtNLM"/>
    </source>
</evidence>
<accession>A1SWD5</accession>
<sequence length="93" mass="10984">MLFYAARINAAGKAFRQWMVKRLSPFAFRLSLLTFTLTFIFNIDFNIDTCVYAIMSNHYHLIFHVNKLENRELTDEEVSLRCSRLYPMPTLVS</sequence>
<keyword evidence="1" id="KW-0472">Membrane</keyword>
<evidence type="ECO:0000313" key="3">
    <source>
        <dbReference type="Proteomes" id="UP000000639"/>
    </source>
</evidence>
<evidence type="ECO:0000256" key="1">
    <source>
        <dbReference type="SAM" id="Phobius"/>
    </source>
</evidence>
<keyword evidence="3" id="KW-1185">Reference proteome</keyword>
<keyword evidence="1" id="KW-1133">Transmembrane helix</keyword>
<proteinExistence type="predicted"/>
<evidence type="ECO:0000313" key="2">
    <source>
        <dbReference type="EMBL" id="ABM03800.1"/>
    </source>
</evidence>
<dbReference type="KEGG" id="pin:Ping_2044"/>
<name>A1SWD5_PSYIN</name>
<reference evidence="2 3" key="1">
    <citation type="submission" date="2007-01" db="EMBL/GenBank/DDBJ databases">
        <title>Complete sequence of Psychromonas ingrahamii 37.</title>
        <authorList>
            <consortium name="US DOE Joint Genome Institute"/>
            <person name="Copeland A."/>
            <person name="Lucas S."/>
            <person name="Lapidus A."/>
            <person name="Barry K."/>
            <person name="Detter J.C."/>
            <person name="Glavina del Rio T."/>
            <person name="Hammon N."/>
            <person name="Israni S."/>
            <person name="Dalin E."/>
            <person name="Tice H."/>
            <person name="Pitluck S."/>
            <person name="Thompson L.S."/>
            <person name="Brettin T."/>
            <person name="Bruce D."/>
            <person name="Han C."/>
            <person name="Tapia R."/>
            <person name="Schmutz J."/>
            <person name="Larimer F."/>
            <person name="Land M."/>
            <person name="Hauser L."/>
            <person name="Kyrpides N."/>
            <person name="Ivanova N."/>
            <person name="Staley J."/>
            <person name="Richardson P."/>
        </authorList>
    </citation>
    <scope>NUCLEOTIDE SEQUENCE [LARGE SCALE GENOMIC DNA]</scope>
    <source>
        <strain evidence="2 3">37</strain>
    </source>
</reference>
<dbReference type="Proteomes" id="UP000000639">
    <property type="component" value="Chromosome"/>
</dbReference>
<keyword evidence="1" id="KW-0812">Transmembrane</keyword>
<protein>
    <recommendedName>
        <fullName evidence="4">Transposase IS200-like domain-containing protein</fullName>
    </recommendedName>
</protein>
<organism evidence="2 3">
    <name type="scientific">Psychromonas ingrahamii (strain DSM 17664 / CCUG 51855 / 37)</name>
    <dbReference type="NCBI Taxonomy" id="357804"/>
    <lineage>
        <taxon>Bacteria</taxon>
        <taxon>Pseudomonadati</taxon>
        <taxon>Pseudomonadota</taxon>
        <taxon>Gammaproteobacteria</taxon>
        <taxon>Alteromonadales</taxon>
        <taxon>Psychromonadaceae</taxon>
        <taxon>Psychromonas</taxon>
    </lineage>
</organism>
<dbReference type="HOGENOM" id="CLU_2397455_0_0_6"/>
<feature type="transmembrane region" description="Helical" evidence="1">
    <location>
        <begin position="26"/>
        <end position="45"/>
    </location>
</feature>
<dbReference type="AlphaFoldDB" id="A1SWD5"/>
<gene>
    <name evidence="2" type="ordered locus">Ping_2044</name>
</gene>